<feature type="domain" description="ABC transporter" evidence="8">
    <location>
        <begin position="341"/>
        <end position="577"/>
    </location>
</feature>
<feature type="transmembrane region" description="Helical" evidence="7">
    <location>
        <begin position="158"/>
        <end position="177"/>
    </location>
</feature>
<name>A0ABS2G8F6_9FIRM</name>
<evidence type="ECO:0000256" key="1">
    <source>
        <dbReference type="ARBA" id="ARBA00004651"/>
    </source>
</evidence>
<feature type="transmembrane region" description="Helical" evidence="7">
    <location>
        <begin position="236"/>
        <end position="258"/>
    </location>
</feature>
<evidence type="ECO:0000313" key="10">
    <source>
        <dbReference type="EMBL" id="MBM6877000.1"/>
    </source>
</evidence>
<evidence type="ECO:0000259" key="9">
    <source>
        <dbReference type="PROSITE" id="PS50929"/>
    </source>
</evidence>
<dbReference type="SUPFAM" id="SSF90123">
    <property type="entry name" value="ABC transporter transmembrane region"/>
    <property type="match status" value="1"/>
</dbReference>
<dbReference type="SMART" id="SM00382">
    <property type="entry name" value="AAA"/>
    <property type="match status" value="1"/>
</dbReference>
<dbReference type="Proteomes" id="UP000729290">
    <property type="component" value="Unassembled WGS sequence"/>
</dbReference>
<reference evidence="10 11" key="1">
    <citation type="journal article" date="2021" name="Sci. Rep.">
        <title>The distribution of antibiotic resistance genes in chicken gut microbiota commensals.</title>
        <authorList>
            <person name="Juricova H."/>
            <person name="Matiasovicova J."/>
            <person name="Kubasova T."/>
            <person name="Cejkova D."/>
            <person name="Rychlik I."/>
        </authorList>
    </citation>
    <scope>NUCLEOTIDE SEQUENCE [LARGE SCALE GENOMIC DNA]</scope>
    <source>
        <strain evidence="10 11">An431b</strain>
    </source>
</reference>
<evidence type="ECO:0000313" key="11">
    <source>
        <dbReference type="Proteomes" id="UP000729290"/>
    </source>
</evidence>
<comment type="subcellular location">
    <subcellularLocation>
        <location evidence="1">Cell membrane</location>
        <topology evidence="1">Multi-pass membrane protein</topology>
    </subcellularLocation>
</comment>
<dbReference type="InterPro" id="IPR003439">
    <property type="entry name" value="ABC_transporter-like_ATP-bd"/>
</dbReference>
<gene>
    <name evidence="10" type="ORF">H9X83_02345</name>
</gene>
<evidence type="ECO:0000256" key="6">
    <source>
        <dbReference type="ARBA" id="ARBA00023136"/>
    </source>
</evidence>
<dbReference type="PROSITE" id="PS50929">
    <property type="entry name" value="ABC_TM1F"/>
    <property type="match status" value="1"/>
</dbReference>
<dbReference type="CDD" id="cd18548">
    <property type="entry name" value="ABC_6TM_Tm287_like"/>
    <property type="match status" value="1"/>
</dbReference>
<dbReference type="SUPFAM" id="SSF52540">
    <property type="entry name" value="P-loop containing nucleoside triphosphate hydrolases"/>
    <property type="match status" value="1"/>
</dbReference>
<dbReference type="InterPro" id="IPR027417">
    <property type="entry name" value="P-loop_NTPase"/>
</dbReference>
<feature type="domain" description="ABC transmembrane type-1" evidence="9">
    <location>
        <begin position="16"/>
        <end position="308"/>
    </location>
</feature>
<dbReference type="Gene3D" id="1.20.1560.10">
    <property type="entry name" value="ABC transporter type 1, transmembrane domain"/>
    <property type="match status" value="1"/>
</dbReference>
<dbReference type="EMBL" id="JACSNV010000002">
    <property type="protein sequence ID" value="MBM6877000.1"/>
    <property type="molecule type" value="Genomic_DNA"/>
</dbReference>
<keyword evidence="2 7" id="KW-0812">Transmembrane</keyword>
<evidence type="ECO:0000259" key="8">
    <source>
        <dbReference type="PROSITE" id="PS50893"/>
    </source>
</evidence>
<sequence length="586" mass="65432">MIQLMKYLKEYRKDAVLTPILVILETMGELMLTVIIGRFIDELSNSATTMDTIWHYGVQLIIVAAICLIFGSVCGWESVKAASGLSKNLRIAMFDKIQDFSFTNIDRFSTNSLVTRMTTDVTNLQNAYMMTLRVAAKAPISILCALIMAFVINWKIALVYIVVILLLFVGLFTIARATHPIFQRVFRTYDKLNGVVRENLHGIRVVKGFVREDFENQKFETISGEIKKDFTKAEKLIAFNPFMMQTAIYVCLIFISWLSAKAIVGSASGVAVGGIYMTTGNFQNLITYSMMILMSLMMLSLIYVMMMMSRESVHRIKEVLAEESNLHNPEEAVSEIRDGEIIFENVGFSYADDPEKLCLSEINLQIRSGETIGIIGGTGSGKSSLIQLIPRLYDATVGKVSVGGRDVREYELEALRDAVAVVLQKNVLFSGTIKENLRWGNADATDEELLEVCRLAQADSFISTFPDGYDTYIEQGGTNVSGGQKQRLCIARALLKHPKVLILDDSTSAVDTKTDALIRRAFRSYLPETTKIIIAQRISSVEDADRIIVMDGGRIDAIGTHEELLKSNRIYQEVYESQQKGGGEDE</sequence>
<accession>A0ABS2G8F6</accession>
<keyword evidence="5 7" id="KW-1133">Transmembrane helix</keyword>
<evidence type="ECO:0000256" key="4">
    <source>
        <dbReference type="ARBA" id="ARBA00022840"/>
    </source>
</evidence>
<keyword evidence="3" id="KW-0547">Nucleotide-binding</keyword>
<evidence type="ECO:0000256" key="5">
    <source>
        <dbReference type="ARBA" id="ARBA00022989"/>
    </source>
</evidence>
<comment type="caution">
    <text evidence="10">The sequence shown here is derived from an EMBL/GenBank/DDBJ whole genome shotgun (WGS) entry which is preliminary data.</text>
</comment>
<evidence type="ECO:0000256" key="3">
    <source>
        <dbReference type="ARBA" id="ARBA00022741"/>
    </source>
</evidence>
<dbReference type="RefSeq" id="WP_205133192.1">
    <property type="nucleotide sequence ID" value="NZ_JACSNT010000004.1"/>
</dbReference>
<evidence type="ECO:0000256" key="7">
    <source>
        <dbReference type="SAM" id="Phobius"/>
    </source>
</evidence>
<dbReference type="InterPro" id="IPR011527">
    <property type="entry name" value="ABC1_TM_dom"/>
</dbReference>
<dbReference type="InterPro" id="IPR003593">
    <property type="entry name" value="AAA+_ATPase"/>
</dbReference>
<dbReference type="InterPro" id="IPR036640">
    <property type="entry name" value="ABC1_TM_sf"/>
</dbReference>
<organism evidence="10 11">
    <name type="scientific">Anaerotignum lactatifermentans</name>
    <dbReference type="NCBI Taxonomy" id="160404"/>
    <lineage>
        <taxon>Bacteria</taxon>
        <taxon>Bacillati</taxon>
        <taxon>Bacillota</taxon>
        <taxon>Clostridia</taxon>
        <taxon>Lachnospirales</taxon>
        <taxon>Anaerotignaceae</taxon>
        <taxon>Anaerotignum</taxon>
    </lineage>
</organism>
<dbReference type="Pfam" id="PF00664">
    <property type="entry name" value="ABC_membrane"/>
    <property type="match status" value="1"/>
</dbReference>
<dbReference type="InterPro" id="IPR039421">
    <property type="entry name" value="Type_1_exporter"/>
</dbReference>
<evidence type="ECO:0000256" key="2">
    <source>
        <dbReference type="ARBA" id="ARBA00022692"/>
    </source>
</evidence>
<keyword evidence="4 10" id="KW-0067">ATP-binding</keyword>
<dbReference type="GO" id="GO:0005524">
    <property type="term" value="F:ATP binding"/>
    <property type="evidence" value="ECO:0007669"/>
    <property type="project" value="UniProtKB-KW"/>
</dbReference>
<feature type="transmembrane region" description="Helical" evidence="7">
    <location>
        <begin position="285"/>
        <end position="306"/>
    </location>
</feature>
<protein>
    <submittedName>
        <fullName evidence="10">ABC transporter ATP-binding protein</fullName>
    </submittedName>
</protein>
<dbReference type="PANTHER" id="PTHR43394:SF1">
    <property type="entry name" value="ATP-BINDING CASSETTE SUB-FAMILY B MEMBER 10, MITOCHONDRIAL"/>
    <property type="match status" value="1"/>
</dbReference>
<proteinExistence type="predicted"/>
<feature type="transmembrane region" description="Helical" evidence="7">
    <location>
        <begin position="52"/>
        <end position="76"/>
    </location>
</feature>
<dbReference type="InterPro" id="IPR017871">
    <property type="entry name" value="ABC_transporter-like_CS"/>
</dbReference>
<dbReference type="PANTHER" id="PTHR43394">
    <property type="entry name" value="ATP-DEPENDENT PERMEASE MDL1, MITOCHONDRIAL"/>
    <property type="match status" value="1"/>
</dbReference>
<keyword evidence="6 7" id="KW-0472">Membrane</keyword>
<dbReference type="Pfam" id="PF00005">
    <property type="entry name" value="ABC_tran"/>
    <property type="match status" value="1"/>
</dbReference>
<feature type="transmembrane region" description="Helical" evidence="7">
    <location>
        <begin position="20"/>
        <end position="40"/>
    </location>
</feature>
<dbReference type="PROSITE" id="PS00211">
    <property type="entry name" value="ABC_TRANSPORTER_1"/>
    <property type="match status" value="1"/>
</dbReference>
<dbReference type="PROSITE" id="PS50893">
    <property type="entry name" value="ABC_TRANSPORTER_2"/>
    <property type="match status" value="1"/>
</dbReference>
<dbReference type="Gene3D" id="3.40.50.300">
    <property type="entry name" value="P-loop containing nucleotide triphosphate hydrolases"/>
    <property type="match status" value="1"/>
</dbReference>
<feature type="transmembrane region" description="Helical" evidence="7">
    <location>
        <begin position="134"/>
        <end position="152"/>
    </location>
</feature>
<keyword evidence="11" id="KW-1185">Reference proteome</keyword>